<dbReference type="GO" id="GO:0005524">
    <property type="term" value="F:ATP binding"/>
    <property type="evidence" value="ECO:0007669"/>
    <property type="project" value="UniProtKB-KW"/>
</dbReference>
<keyword evidence="2" id="KW-0547">Nucleotide-binding</keyword>
<dbReference type="InterPro" id="IPR027417">
    <property type="entry name" value="P-loop_NTPase"/>
</dbReference>
<evidence type="ECO:0000259" key="1">
    <source>
        <dbReference type="Pfam" id="PF00005"/>
    </source>
</evidence>
<proteinExistence type="predicted"/>
<dbReference type="Proteomes" id="UP000254621">
    <property type="component" value="Unassembled WGS sequence"/>
</dbReference>
<dbReference type="PANTHER" id="PTHR42798:SF6">
    <property type="entry name" value="CELL DIVISION ATP-BINDING PROTEIN FTSE"/>
    <property type="match status" value="1"/>
</dbReference>
<feature type="domain" description="ABC transporter" evidence="1">
    <location>
        <begin position="10"/>
        <end position="46"/>
    </location>
</feature>
<organism evidence="2 3">
    <name type="scientific">Weissella viridescens</name>
    <name type="common">Lactobacillus viridescens</name>
    <dbReference type="NCBI Taxonomy" id="1629"/>
    <lineage>
        <taxon>Bacteria</taxon>
        <taxon>Bacillati</taxon>
        <taxon>Bacillota</taxon>
        <taxon>Bacilli</taxon>
        <taxon>Lactobacillales</taxon>
        <taxon>Lactobacillaceae</taxon>
        <taxon>Weissella</taxon>
    </lineage>
</organism>
<dbReference type="EC" id="3.6.3.-" evidence="2"/>
<reference evidence="2 3" key="1">
    <citation type="submission" date="2018-06" db="EMBL/GenBank/DDBJ databases">
        <authorList>
            <consortium name="Pathogen Informatics"/>
            <person name="Doyle S."/>
        </authorList>
    </citation>
    <scope>NUCLEOTIDE SEQUENCE [LARGE SCALE GENOMIC DNA]</scope>
    <source>
        <strain evidence="2 3">NCTC13645</strain>
    </source>
</reference>
<protein>
    <submittedName>
        <fullName evidence="2">Macrolide export ATP-binding/permease protein MacB</fullName>
        <ecNumber evidence="2">3.6.3.-</ecNumber>
    </submittedName>
</protein>
<dbReference type="Gene3D" id="3.40.50.300">
    <property type="entry name" value="P-loop containing nucleotide triphosphate hydrolases"/>
    <property type="match status" value="1"/>
</dbReference>
<accession>A0A380P937</accession>
<dbReference type="Pfam" id="PF00005">
    <property type="entry name" value="ABC_tran"/>
    <property type="match status" value="1"/>
</dbReference>
<dbReference type="PANTHER" id="PTHR42798">
    <property type="entry name" value="LIPOPROTEIN-RELEASING SYSTEM ATP-BINDING PROTEIN LOLD"/>
    <property type="match status" value="1"/>
</dbReference>
<dbReference type="AlphaFoldDB" id="A0A380P937"/>
<gene>
    <name evidence="2" type="primary">macB_4</name>
    <name evidence="2" type="ORF">NCTC13645_02772</name>
</gene>
<dbReference type="InterPro" id="IPR003439">
    <property type="entry name" value="ABC_transporter-like_ATP-bd"/>
</dbReference>
<dbReference type="GO" id="GO:0016887">
    <property type="term" value="F:ATP hydrolysis activity"/>
    <property type="evidence" value="ECO:0007669"/>
    <property type="project" value="InterPro"/>
</dbReference>
<keyword evidence="2" id="KW-0067">ATP-binding</keyword>
<evidence type="ECO:0000313" key="2">
    <source>
        <dbReference type="EMBL" id="SUP61605.1"/>
    </source>
</evidence>
<evidence type="ECO:0000313" key="3">
    <source>
        <dbReference type="Proteomes" id="UP000254621"/>
    </source>
</evidence>
<keyword evidence="2" id="KW-0378">Hydrolase</keyword>
<dbReference type="EMBL" id="UHIV01000009">
    <property type="protein sequence ID" value="SUP61605.1"/>
    <property type="molecule type" value="Genomic_DNA"/>
</dbReference>
<name>A0A380P937_WEIVI</name>
<dbReference type="SUPFAM" id="SSF52540">
    <property type="entry name" value="P-loop containing nucleoside triphosphate hydrolases"/>
    <property type="match status" value="1"/>
</dbReference>
<sequence>MHGKEKQHVLKDISITINDGEFVAIMGHSGSGKSTLLNIIGLLDRDFQGATCSMVEIREP</sequence>